<evidence type="ECO:0000313" key="2">
    <source>
        <dbReference type="EMBL" id="GJT45820.1"/>
    </source>
</evidence>
<proteinExistence type="predicted"/>
<evidence type="ECO:0008006" key="4">
    <source>
        <dbReference type="Google" id="ProtNLM"/>
    </source>
</evidence>
<evidence type="ECO:0000313" key="3">
    <source>
        <dbReference type="Proteomes" id="UP001151760"/>
    </source>
</evidence>
<sequence>MENQSDIQNHLVDIQADDHDLLVNSDNENDDMLGYESEKYSDDEDADGTNHAEDADGTNHSDLKLVKRGITRLYKFRREYGKPGGIKIKVTFDALNRVSGLHRALFSSFLGDLRYFDVDLTVKKLVMHRLGKLLRNFRMKLREKYILPNLNTPSKLNKLPAQYSATVKAEEWVEFVNYTTTDAYKKEADDNGSRRANFES</sequence>
<dbReference type="Proteomes" id="UP001151760">
    <property type="component" value="Unassembled WGS sequence"/>
</dbReference>
<evidence type="ECO:0000256" key="1">
    <source>
        <dbReference type="SAM" id="MobiDB-lite"/>
    </source>
</evidence>
<protein>
    <recommendedName>
        <fullName evidence="4">Transposase</fullName>
    </recommendedName>
</protein>
<name>A0ABQ5E4P0_9ASTR</name>
<gene>
    <name evidence="2" type="ORF">Tco_0954535</name>
</gene>
<feature type="region of interest" description="Disordered" evidence="1">
    <location>
        <begin position="18"/>
        <end position="59"/>
    </location>
</feature>
<accession>A0ABQ5E4P0</accession>
<organism evidence="2 3">
    <name type="scientific">Tanacetum coccineum</name>
    <dbReference type="NCBI Taxonomy" id="301880"/>
    <lineage>
        <taxon>Eukaryota</taxon>
        <taxon>Viridiplantae</taxon>
        <taxon>Streptophyta</taxon>
        <taxon>Embryophyta</taxon>
        <taxon>Tracheophyta</taxon>
        <taxon>Spermatophyta</taxon>
        <taxon>Magnoliopsida</taxon>
        <taxon>eudicotyledons</taxon>
        <taxon>Gunneridae</taxon>
        <taxon>Pentapetalae</taxon>
        <taxon>asterids</taxon>
        <taxon>campanulids</taxon>
        <taxon>Asterales</taxon>
        <taxon>Asteraceae</taxon>
        <taxon>Asteroideae</taxon>
        <taxon>Anthemideae</taxon>
        <taxon>Anthemidinae</taxon>
        <taxon>Tanacetum</taxon>
    </lineage>
</organism>
<feature type="compositionally biased region" description="Basic and acidic residues" evidence="1">
    <location>
        <begin position="48"/>
        <end position="59"/>
    </location>
</feature>
<reference evidence="2" key="2">
    <citation type="submission" date="2022-01" db="EMBL/GenBank/DDBJ databases">
        <authorList>
            <person name="Yamashiro T."/>
            <person name="Shiraishi A."/>
            <person name="Satake H."/>
            <person name="Nakayama K."/>
        </authorList>
    </citation>
    <scope>NUCLEOTIDE SEQUENCE</scope>
</reference>
<dbReference type="EMBL" id="BQNB010015932">
    <property type="protein sequence ID" value="GJT45820.1"/>
    <property type="molecule type" value="Genomic_DNA"/>
</dbReference>
<comment type="caution">
    <text evidence="2">The sequence shown here is derived from an EMBL/GenBank/DDBJ whole genome shotgun (WGS) entry which is preliminary data.</text>
</comment>
<reference evidence="2" key="1">
    <citation type="journal article" date="2022" name="Int. J. Mol. Sci.">
        <title>Draft Genome of Tanacetum Coccineum: Genomic Comparison of Closely Related Tanacetum-Family Plants.</title>
        <authorList>
            <person name="Yamashiro T."/>
            <person name="Shiraishi A."/>
            <person name="Nakayama K."/>
            <person name="Satake H."/>
        </authorList>
    </citation>
    <scope>NUCLEOTIDE SEQUENCE</scope>
</reference>
<keyword evidence="3" id="KW-1185">Reference proteome</keyword>